<dbReference type="Proteomes" id="UP000028681">
    <property type="component" value="Plasmid 1"/>
</dbReference>
<organism evidence="1 2">
    <name type="scientific">Edwardsiella anguillarum ET080813</name>
    <dbReference type="NCBI Taxonomy" id="667120"/>
    <lineage>
        <taxon>Bacteria</taxon>
        <taxon>Pseudomonadati</taxon>
        <taxon>Pseudomonadota</taxon>
        <taxon>Gammaproteobacteria</taxon>
        <taxon>Enterobacterales</taxon>
        <taxon>Hafniaceae</taxon>
        <taxon>Edwardsiella</taxon>
    </lineage>
</organism>
<dbReference type="AlphaFoldDB" id="A0A076LZB8"/>
<name>A0A076LZB8_9GAMM</name>
<dbReference type="KEGG" id="ete:ETEE_p1115"/>
<proteinExistence type="predicted"/>
<geneLocation type="plasmid" evidence="1 2">
    <name>1</name>
</geneLocation>
<accession>A0A076LZB8</accession>
<dbReference type="RefSeq" id="WP_034165891.1">
    <property type="nucleotide sequence ID" value="NZ_CP006665.1"/>
</dbReference>
<dbReference type="GeneID" id="33941599"/>
<keyword evidence="1" id="KW-0614">Plasmid</keyword>
<dbReference type="HOGENOM" id="CLU_978793_0_0_6"/>
<dbReference type="EMBL" id="CP006665">
    <property type="protein sequence ID" value="AIJ10704.1"/>
    <property type="molecule type" value="Genomic_DNA"/>
</dbReference>
<protein>
    <submittedName>
        <fullName evidence="1">Uncharacterized protein</fullName>
    </submittedName>
</protein>
<reference evidence="1 2" key="1">
    <citation type="journal article" date="2012" name="PLoS ONE">
        <title>Edwardsiella comparative phylogenomics reveal the new intra/inter-species taxonomic relationships, virulence evolution and niche adaptation mechanisms.</title>
        <authorList>
            <person name="Yang M."/>
            <person name="Lv Y."/>
            <person name="Xiao J."/>
            <person name="Wu H."/>
            <person name="Zheng H."/>
            <person name="Liu Q."/>
            <person name="Zhang Y."/>
            <person name="Wang Q."/>
        </authorList>
    </citation>
    <scope>NUCLEOTIDE SEQUENCE [LARGE SCALE GENOMIC DNA]</scope>
    <source>
        <strain evidence="2">080813</strain>
        <plasmid evidence="2">Plasmid 1</plasmid>
    </source>
</reference>
<evidence type="ECO:0000313" key="1">
    <source>
        <dbReference type="EMBL" id="AIJ10704.1"/>
    </source>
</evidence>
<evidence type="ECO:0000313" key="2">
    <source>
        <dbReference type="Proteomes" id="UP000028681"/>
    </source>
</evidence>
<gene>
    <name evidence="1" type="ORF">ETEE_p1115</name>
</gene>
<sequence>MDYIEKRINSLLADAAVLEAKLGVAEQKYGELIANQHDVDVSFEFQEEINELKQSFRWNLESLYLSTLAYLDERNLNHCIGVFLKMFGEDISCLKYSDEFVTGEDFREPQNVFLAKLNVFLSSFEFTESAWEKRTRNAGLKYLKRILKNTHLITARMEKPPRTETEVYNAVKDTLSVIFNDSITPKSNFLKSFKEYKPDILIPELFAAVEYKYASTEEKLKTTIEQIAIDVKGYTGDNDYNIFYAVFYVTTDIWGLEKFRHVWAENKFPQNWIPIYVVGK</sequence>